<accession>A0A517NSD2</accession>
<dbReference type="EMBL" id="CP036526">
    <property type="protein sequence ID" value="QDT10044.1"/>
    <property type="molecule type" value="Genomic_DNA"/>
</dbReference>
<evidence type="ECO:0000256" key="1">
    <source>
        <dbReference type="SAM" id="MobiDB-lite"/>
    </source>
</evidence>
<evidence type="ECO:0000313" key="3">
    <source>
        <dbReference type="EMBL" id="QDT10044.1"/>
    </source>
</evidence>
<keyword evidence="2" id="KW-0732">Signal</keyword>
<proteinExistence type="predicted"/>
<protein>
    <recommendedName>
        <fullName evidence="5">SLA1 homology domain-containing protein</fullName>
    </recommendedName>
</protein>
<organism evidence="3 4">
    <name type="scientific">Stieleria marina</name>
    <dbReference type="NCBI Taxonomy" id="1930275"/>
    <lineage>
        <taxon>Bacteria</taxon>
        <taxon>Pseudomonadati</taxon>
        <taxon>Planctomycetota</taxon>
        <taxon>Planctomycetia</taxon>
        <taxon>Pirellulales</taxon>
        <taxon>Pirellulaceae</taxon>
        <taxon>Stieleria</taxon>
    </lineage>
</organism>
<evidence type="ECO:0000256" key="2">
    <source>
        <dbReference type="SAM" id="SignalP"/>
    </source>
</evidence>
<feature type="signal peptide" evidence="2">
    <location>
        <begin position="1"/>
        <end position="22"/>
    </location>
</feature>
<feature type="chain" id="PRO_5021927140" description="SLA1 homology domain-containing protein" evidence="2">
    <location>
        <begin position="23"/>
        <end position="175"/>
    </location>
</feature>
<dbReference type="Proteomes" id="UP000319817">
    <property type="component" value="Chromosome"/>
</dbReference>
<gene>
    <name evidence="3" type="ORF">K239x_19970</name>
</gene>
<evidence type="ECO:0000313" key="4">
    <source>
        <dbReference type="Proteomes" id="UP000319817"/>
    </source>
</evidence>
<feature type="compositionally biased region" description="Basic and acidic residues" evidence="1">
    <location>
        <begin position="63"/>
        <end position="72"/>
    </location>
</feature>
<name>A0A517NSD2_9BACT</name>
<sequence length="175" mass="19472" precursor="true">MKRRVALLSIACVALTTQIASGQLALSQIGRHLNREAGKRSAQPIAVRSLVLTQNDGHQAKKMVREMPRSEAESAPEISVPNTSHTRQVPDKSDAQNPGPVRPRFEIRSWRDHTGATIAVGKPLGVSSSYILITTQAGKLLRKPLKELHPLDRQYAESKRQSILRYRQLKKQSGR</sequence>
<feature type="region of interest" description="Disordered" evidence="1">
    <location>
        <begin position="56"/>
        <end position="103"/>
    </location>
</feature>
<keyword evidence="4" id="KW-1185">Reference proteome</keyword>
<evidence type="ECO:0008006" key="5">
    <source>
        <dbReference type="Google" id="ProtNLM"/>
    </source>
</evidence>
<reference evidence="3 4" key="1">
    <citation type="submission" date="2019-02" db="EMBL/GenBank/DDBJ databases">
        <title>Deep-cultivation of Planctomycetes and their phenomic and genomic characterization uncovers novel biology.</title>
        <authorList>
            <person name="Wiegand S."/>
            <person name="Jogler M."/>
            <person name="Boedeker C."/>
            <person name="Pinto D."/>
            <person name="Vollmers J."/>
            <person name="Rivas-Marin E."/>
            <person name="Kohn T."/>
            <person name="Peeters S.H."/>
            <person name="Heuer A."/>
            <person name="Rast P."/>
            <person name="Oberbeckmann S."/>
            <person name="Bunk B."/>
            <person name="Jeske O."/>
            <person name="Meyerdierks A."/>
            <person name="Storesund J.E."/>
            <person name="Kallscheuer N."/>
            <person name="Luecker S."/>
            <person name="Lage O.M."/>
            <person name="Pohl T."/>
            <person name="Merkel B.J."/>
            <person name="Hornburger P."/>
            <person name="Mueller R.-W."/>
            <person name="Bruemmer F."/>
            <person name="Labrenz M."/>
            <person name="Spormann A.M."/>
            <person name="Op den Camp H."/>
            <person name="Overmann J."/>
            <person name="Amann R."/>
            <person name="Jetten M.S.M."/>
            <person name="Mascher T."/>
            <person name="Medema M.H."/>
            <person name="Devos D.P."/>
            <person name="Kaster A.-K."/>
            <person name="Ovreas L."/>
            <person name="Rohde M."/>
            <person name="Galperin M.Y."/>
            <person name="Jogler C."/>
        </authorList>
    </citation>
    <scope>NUCLEOTIDE SEQUENCE [LARGE SCALE GENOMIC DNA]</scope>
    <source>
        <strain evidence="3 4">K23_9</strain>
    </source>
</reference>
<dbReference type="RefSeq" id="WP_145417585.1">
    <property type="nucleotide sequence ID" value="NZ_CP036526.1"/>
</dbReference>
<dbReference type="AlphaFoldDB" id="A0A517NSD2"/>